<dbReference type="Proteomes" id="UP000244450">
    <property type="component" value="Unassembled WGS sequence"/>
</dbReference>
<feature type="domain" description="Protein kinase" evidence="9">
    <location>
        <begin position="206"/>
        <end position="475"/>
    </location>
</feature>
<dbReference type="OrthoDB" id="9813021at2"/>
<dbReference type="EC" id="2.7.11.1" evidence="1"/>
<dbReference type="GO" id="GO:0004674">
    <property type="term" value="F:protein serine/threonine kinase activity"/>
    <property type="evidence" value="ECO:0007669"/>
    <property type="project" value="UniProtKB-KW"/>
</dbReference>
<organism evidence="10 11">
    <name type="scientific">Chitinophaga parva</name>
    <dbReference type="NCBI Taxonomy" id="2169414"/>
    <lineage>
        <taxon>Bacteria</taxon>
        <taxon>Pseudomonadati</taxon>
        <taxon>Bacteroidota</taxon>
        <taxon>Chitinophagia</taxon>
        <taxon>Chitinophagales</taxon>
        <taxon>Chitinophagaceae</taxon>
        <taxon>Chitinophaga</taxon>
    </lineage>
</organism>
<name>A0A2T7BLJ6_9BACT</name>
<proteinExistence type="predicted"/>
<dbReference type="InterPro" id="IPR018934">
    <property type="entry name" value="RIO_dom"/>
</dbReference>
<keyword evidence="4" id="KW-0547">Nucleotide-binding</keyword>
<keyword evidence="11" id="KW-1185">Reference proteome</keyword>
<dbReference type="PROSITE" id="PS50011">
    <property type="entry name" value="PROTEIN_KINASE_DOM"/>
    <property type="match status" value="1"/>
</dbReference>
<evidence type="ECO:0000256" key="3">
    <source>
        <dbReference type="ARBA" id="ARBA00022679"/>
    </source>
</evidence>
<dbReference type="SUPFAM" id="SSF158745">
    <property type="entry name" value="LanC-like"/>
    <property type="match status" value="1"/>
</dbReference>
<evidence type="ECO:0000256" key="6">
    <source>
        <dbReference type="ARBA" id="ARBA00022840"/>
    </source>
</evidence>
<evidence type="ECO:0000256" key="8">
    <source>
        <dbReference type="ARBA" id="ARBA00048679"/>
    </source>
</evidence>
<evidence type="ECO:0000259" key="9">
    <source>
        <dbReference type="PROSITE" id="PS50011"/>
    </source>
</evidence>
<sequence>MATSSIFAELRPQDSDLHVEDLRVVLQGQGWQPTEMGPYLQCGDDWEGPGWRLHVAVTRSHFRQVVSQVVPLLASKHVSLRLFKNYELGNVVVNGGFGVQFQGKALSILPSGDQEAAQLAALLIAATESMKGPDVPGAYYLGGRVYTEYVDTIGVSNSYSVENGSRGLLRFFHRLQFELPRGVNWPFGGIVAYHPHKRNFLLLGRYLVVDMLKSDAKGHVLQAFQLGWRTFGRRVIKEGLVGINEDEMGRDAADRIRWQVHIAGRVKGYVRTPDVVSFVMTGRKAYMVSQWVPSRSLLLVIEQILRGRSWPDLEEEERERIKGYLLQVLDILNRLHELGIVHRDATPFNFFIDHKDQAWTLDLEQSYDRLHSAPQPPFAGGTPGYKRELDANCDLPSFTEDVFAFGGLMLFAVTGLFPHHFMGVGDKRKAYLFATENRTLTQLIEGCRYSHSMNAPSTEDLMAAINGLPINQITLPADQDCLLSTEQLTEIVTQALAGLHHPSMFSGQGYWKTVDRQQEKLYSGQWSSEVISPGLYDGVGGILLTIFKALRCGLRWNYNPANLNKNITFLLDQLRENYPGENEGLCHGVAGMRMVVREGLNAGVFNGAEAEILDLLEDSYSGASLEASSDLSLGNGLAGELIVLLIAGGTVRFAQATRIVMRIVELQMADGRWKNVDDSFFAGSTGILWSLMIYIEQGPGFSDVAALQAVRSALNRLIRKADGGWQAPNPWLDSGAGLALTFLKAFQIFSENKYLDAAANIFLKYPDRISSNLLTTSGGLSGLGEVYLHAWQITGNIIWYDRAGWIAQLLGHLFYRPQAGIGWWNTDRPFEPSAGLFTGSSGPLHFLLHYLYPKQMVSLFPGA</sequence>
<dbReference type="SUPFAM" id="SSF56112">
    <property type="entry name" value="Protein kinase-like (PK-like)"/>
    <property type="match status" value="1"/>
</dbReference>
<evidence type="ECO:0000313" key="10">
    <source>
        <dbReference type="EMBL" id="PUZ28548.1"/>
    </source>
</evidence>
<dbReference type="InterPro" id="IPR007822">
    <property type="entry name" value="LANC-like"/>
</dbReference>
<dbReference type="InterPro" id="IPR012341">
    <property type="entry name" value="6hp_glycosidase-like_sf"/>
</dbReference>
<dbReference type="SMART" id="SM01260">
    <property type="entry name" value="LANC_like"/>
    <property type="match status" value="1"/>
</dbReference>
<dbReference type="GO" id="GO:0005975">
    <property type="term" value="P:carbohydrate metabolic process"/>
    <property type="evidence" value="ECO:0007669"/>
    <property type="project" value="InterPro"/>
</dbReference>
<dbReference type="GO" id="GO:0031179">
    <property type="term" value="P:peptide modification"/>
    <property type="evidence" value="ECO:0007669"/>
    <property type="project" value="InterPro"/>
</dbReference>
<comment type="caution">
    <text evidence="10">The sequence shown here is derived from an EMBL/GenBank/DDBJ whole genome shotgun (WGS) entry which is preliminary data.</text>
</comment>
<keyword evidence="2" id="KW-0723">Serine/threonine-protein kinase</keyword>
<evidence type="ECO:0000256" key="4">
    <source>
        <dbReference type="ARBA" id="ARBA00022741"/>
    </source>
</evidence>
<dbReference type="GO" id="GO:0005524">
    <property type="term" value="F:ATP binding"/>
    <property type="evidence" value="ECO:0007669"/>
    <property type="project" value="UniProtKB-KW"/>
</dbReference>
<dbReference type="EMBL" id="QCYK01000001">
    <property type="protein sequence ID" value="PUZ28548.1"/>
    <property type="molecule type" value="Genomic_DNA"/>
</dbReference>
<dbReference type="RefSeq" id="WP_108685187.1">
    <property type="nucleotide sequence ID" value="NZ_QCYK01000001.1"/>
</dbReference>
<dbReference type="Pfam" id="PF25816">
    <property type="entry name" value="RamC_N"/>
    <property type="match status" value="1"/>
</dbReference>
<evidence type="ECO:0000256" key="1">
    <source>
        <dbReference type="ARBA" id="ARBA00012513"/>
    </source>
</evidence>
<dbReference type="Pfam" id="PF05147">
    <property type="entry name" value="LANC_like"/>
    <property type="match status" value="1"/>
</dbReference>
<evidence type="ECO:0000313" key="11">
    <source>
        <dbReference type="Proteomes" id="UP000244450"/>
    </source>
</evidence>
<reference evidence="10 11" key="1">
    <citation type="submission" date="2018-04" db="EMBL/GenBank/DDBJ databases">
        <title>Chitinophaga fuyangensis sp. nov., isolated from soil in a chemical factory.</title>
        <authorList>
            <person name="Chen K."/>
        </authorList>
    </citation>
    <scope>NUCLEOTIDE SEQUENCE [LARGE SCALE GENOMIC DNA]</scope>
    <source>
        <strain evidence="10 11">LY-1</strain>
    </source>
</reference>
<accession>A0A2T7BLJ6</accession>
<keyword evidence="3" id="KW-0808">Transferase</keyword>
<dbReference type="Gene3D" id="1.50.10.10">
    <property type="match status" value="1"/>
</dbReference>
<evidence type="ECO:0000256" key="5">
    <source>
        <dbReference type="ARBA" id="ARBA00022777"/>
    </source>
</evidence>
<dbReference type="Gene3D" id="1.10.510.10">
    <property type="entry name" value="Transferase(Phosphotransferase) domain 1"/>
    <property type="match status" value="1"/>
</dbReference>
<keyword evidence="5" id="KW-0418">Kinase</keyword>
<protein>
    <recommendedName>
        <fullName evidence="1">non-specific serine/threonine protein kinase</fullName>
        <ecNumber evidence="1">2.7.11.1</ecNumber>
    </recommendedName>
</protein>
<comment type="catalytic activity">
    <reaction evidence="7">
        <text>L-threonyl-[protein] + ATP = O-phospho-L-threonyl-[protein] + ADP + H(+)</text>
        <dbReference type="Rhea" id="RHEA:46608"/>
        <dbReference type="Rhea" id="RHEA-COMP:11060"/>
        <dbReference type="Rhea" id="RHEA-COMP:11605"/>
        <dbReference type="ChEBI" id="CHEBI:15378"/>
        <dbReference type="ChEBI" id="CHEBI:30013"/>
        <dbReference type="ChEBI" id="CHEBI:30616"/>
        <dbReference type="ChEBI" id="CHEBI:61977"/>
        <dbReference type="ChEBI" id="CHEBI:456216"/>
        <dbReference type="EC" id="2.7.11.1"/>
    </reaction>
</comment>
<gene>
    <name evidence="10" type="ORF">DCC81_03440</name>
</gene>
<keyword evidence="6" id="KW-0067">ATP-binding</keyword>
<evidence type="ECO:0000256" key="2">
    <source>
        <dbReference type="ARBA" id="ARBA00022527"/>
    </source>
</evidence>
<dbReference type="InterPro" id="IPR057929">
    <property type="entry name" value="RamC_N"/>
</dbReference>
<dbReference type="Pfam" id="PF01163">
    <property type="entry name" value="RIO1"/>
    <property type="match status" value="1"/>
</dbReference>
<dbReference type="InterPro" id="IPR011009">
    <property type="entry name" value="Kinase-like_dom_sf"/>
</dbReference>
<dbReference type="AlphaFoldDB" id="A0A2T7BLJ6"/>
<evidence type="ECO:0000256" key="7">
    <source>
        <dbReference type="ARBA" id="ARBA00047899"/>
    </source>
</evidence>
<dbReference type="InterPro" id="IPR000719">
    <property type="entry name" value="Prot_kinase_dom"/>
</dbReference>
<comment type="catalytic activity">
    <reaction evidence="8">
        <text>L-seryl-[protein] + ATP = O-phospho-L-seryl-[protein] + ADP + H(+)</text>
        <dbReference type="Rhea" id="RHEA:17989"/>
        <dbReference type="Rhea" id="RHEA-COMP:9863"/>
        <dbReference type="Rhea" id="RHEA-COMP:11604"/>
        <dbReference type="ChEBI" id="CHEBI:15378"/>
        <dbReference type="ChEBI" id="CHEBI:29999"/>
        <dbReference type="ChEBI" id="CHEBI:30616"/>
        <dbReference type="ChEBI" id="CHEBI:83421"/>
        <dbReference type="ChEBI" id="CHEBI:456216"/>
        <dbReference type="EC" id="2.7.11.1"/>
    </reaction>
</comment>